<evidence type="ECO:0000256" key="5">
    <source>
        <dbReference type="ARBA" id="ARBA00023077"/>
    </source>
</evidence>
<keyword evidence="10" id="KW-0732">Signal</keyword>
<keyword evidence="2 8" id="KW-0813">Transport</keyword>
<dbReference type="InterPro" id="IPR023996">
    <property type="entry name" value="TonB-dep_OMP_SusC/RagA"/>
</dbReference>
<sequence>MNKTKMFERLHLPMLVFLFCVCTTTLSYAQHMVSGVVKDVTGEPIIGANVVEKGTTNGSITDIDGKFSFSISKPVVTLSVSYIGYQPQDYAYKGQGSVIITLKEDLQNLDEVVVVGYGVAKKRDLTGSVASVKGEKLKETASLSAVQAMQGRAAGVTIIQTSAKPGEEASIRVRGNRSLKATNEPLYVVDGIPIVVGLNELSPSDIESVEVLKDASATAIYGSRGANGVILVTTKKGKEGRVQIDYNGYMGVQQAARKIEMFDGAEWVDLVREANRATSKTTPYPLVPTLDWDRKIGYFNADPNVIGKIEQAYDEAGNWCPERLPYNSWTDEVLRAAPIHNHEVSVRGGTEKLKMLASATYFGQDGIVKGQDYRRYSVRVNFDWTLNRFVKVGGSTSFSHVDRNNGSNLYSDVKNVYPLADIYDTDGRLITSRPGNDPQLWNQFLNLDNMKKEIKKDRFLGSYYLDVTLPFDIKYRSNVGIDIGPWYGNEFYGALSSDRSGSPARAVNARDNRRMYTWENLLFYNKTFKKDHTLGLTFLQSIQQETYEKSEIKVKDLPYENQTWNNVGSAQTIESVSSDYQRWNLASFMGRVNYNYKDRYLLTVSARYDGSSRLAPGHKWVLFPSAALAWRVKEESFLKDVDCLSNLKLRLGWGITGNTAIDPYKTQGSLEYGRYSYGSNGVLAFYQKEMPNPNLSWEKTEQWNAGIDFGFLNGRIGGSVDLYLQNTNDLLMDRQLPIVSGFGNVTTNIGQIRNKGLEVTLNTVNIDTKDFKWTTDFMFSVNKEEIVELYNGKVDDEGNKWFIGQPVKVFYDYKADGIWQLEDAAELEKWGGVFKPGDIKIVDRNGDYKITSEDRFILGHENPNVTLSMSNYFNYKDFDFSFFLNGAFGQTKSFDRGWSLNGRYNGAKVNYWRIIGEDENGNPISNHSNEAPRPNIDFENPNYISSLYKEGASFLRIGQVTLGYTLPKTLLQTVGIQKLRVYATVQNAYVFTGYSGTDPESGGDFNEPMPRTYLFGVNLSF</sequence>
<evidence type="ECO:0000313" key="13">
    <source>
        <dbReference type="EMBL" id="VYU18840.1"/>
    </source>
</evidence>
<dbReference type="InterPro" id="IPR008969">
    <property type="entry name" value="CarboxyPept-like_regulatory"/>
</dbReference>
<feature type="signal peptide" evidence="10">
    <location>
        <begin position="1"/>
        <end position="29"/>
    </location>
</feature>
<evidence type="ECO:0000256" key="7">
    <source>
        <dbReference type="ARBA" id="ARBA00023237"/>
    </source>
</evidence>
<dbReference type="Gene3D" id="2.170.130.10">
    <property type="entry name" value="TonB-dependent receptor, plug domain"/>
    <property type="match status" value="1"/>
</dbReference>
<evidence type="ECO:0000259" key="11">
    <source>
        <dbReference type="Pfam" id="PF00593"/>
    </source>
</evidence>
<keyword evidence="7 8" id="KW-0998">Cell outer membrane</keyword>
<dbReference type="Pfam" id="PF00593">
    <property type="entry name" value="TonB_dep_Rec_b-barrel"/>
    <property type="match status" value="1"/>
</dbReference>
<dbReference type="EMBL" id="CACRUV010000019">
    <property type="protein sequence ID" value="VYU18840.1"/>
    <property type="molecule type" value="Genomic_DNA"/>
</dbReference>
<evidence type="ECO:0000256" key="9">
    <source>
        <dbReference type="RuleBase" id="RU003357"/>
    </source>
</evidence>
<keyword evidence="6 8" id="KW-0472">Membrane</keyword>
<keyword evidence="3 8" id="KW-1134">Transmembrane beta strand</keyword>
<dbReference type="InterPro" id="IPR000531">
    <property type="entry name" value="Beta-barrel_TonB"/>
</dbReference>
<dbReference type="FunFam" id="2.170.130.10:FF:000008">
    <property type="entry name" value="SusC/RagA family TonB-linked outer membrane protein"/>
    <property type="match status" value="1"/>
</dbReference>
<dbReference type="GO" id="GO:0009279">
    <property type="term" value="C:cell outer membrane"/>
    <property type="evidence" value="ECO:0007669"/>
    <property type="project" value="UniProtKB-SubCell"/>
</dbReference>
<feature type="chain" id="PRO_5026758093" evidence="10">
    <location>
        <begin position="30"/>
        <end position="1021"/>
    </location>
</feature>
<proteinExistence type="inferred from homology"/>
<dbReference type="RefSeq" id="WP_229092728.1">
    <property type="nucleotide sequence ID" value="NZ_BAABZJ010000002.1"/>
</dbReference>
<keyword evidence="5 9" id="KW-0798">TonB box</keyword>
<dbReference type="Gene3D" id="2.60.40.1120">
    <property type="entry name" value="Carboxypeptidase-like, regulatory domain"/>
    <property type="match status" value="1"/>
</dbReference>
<comment type="subcellular location">
    <subcellularLocation>
        <location evidence="1 8">Cell outer membrane</location>
        <topology evidence="1 8">Multi-pass membrane protein</topology>
    </subcellularLocation>
</comment>
<evidence type="ECO:0000256" key="8">
    <source>
        <dbReference type="PROSITE-ProRule" id="PRU01360"/>
    </source>
</evidence>
<feature type="domain" description="TonB-dependent receptor-like beta-barrel" evidence="11">
    <location>
        <begin position="400"/>
        <end position="889"/>
    </location>
</feature>
<dbReference type="InterPro" id="IPR023997">
    <property type="entry name" value="TonB-dep_OMP_SusC/RagA_CS"/>
</dbReference>
<accession>A0A6N3CQB5</accession>
<name>A0A6N3CQB5_9BACT</name>
<dbReference type="InterPro" id="IPR037066">
    <property type="entry name" value="Plug_dom_sf"/>
</dbReference>
<evidence type="ECO:0000256" key="1">
    <source>
        <dbReference type="ARBA" id="ARBA00004571"/>
    </source>
</evidence>
<evidence type="ECO:0000256" key="3">
    <source>
        <dbReference type="ARBA" id="ARBA00022452"/>
    </source>
</evidence>
<evidence type="ECO:0000259" key="12">
    <source>
        <dbReference type="Pfam" id="PF07715"/>
    </source>
</evidence>
<dbReference type="SUPFAM" id="SSF56935">
    <property type="entry name" value="Porins"/>
    <property type="match status" value="1"/>
</dbReference>
<evidence type="ECO:0000256" key="2">
    <source>
        <dbReference type="ARBA" id="ARBA00022448"/>
    </source>
</evidence>
<dbReference type="PROSITE" id="PS52016">
    <property type="entry name" value="TONB_DEPENDENT_REC_3"/>
    <property type="match status" value="1"/>
</dbReference>
<evidence type="ECO:0000256" key="4">
    <source>
        <dbReference type="ARBA" id="ARBA00022692"/>
    </source>
</evidence>
<keyword evidence="4 8" id="KW-0812">Transmembrane</keyword>
<dbReference type="InterPro" id="IPR039426">
    <property type="entry name" value="TonB-dep_rcpt-like"/>
</dbReference>
<dbReference type="Pfam" id="PF13715">
    <property type="entry name" value="CarbopepD_reg_2"/>
    <property type="match status" value="1"/>
</dbReference>
<comment type="similarity">
    <text evidence="8 9">Belongs to the TonB-dependent receptor family.</text>
</comment>
<feature type="domain" description="TonB-dependent receptor plug" evidence="12">
    <location>
        <begin position="121"/>
        <end position="229"/>
    </location>
</feature>
<dbReference type="Gene3D" id="2.40.170.20">
    <property type="entry name" value="TonB-dependent receptor, beta-barrel domain"/>
    <property type="match status" value="1"/>
</dbReference>
<reference evidence="13" key="1">
    <citation type="submission" date="2019-11" db="EMBL/GenBank/DDBJ databases">
        <authorList>
            <person name="Feng L."/>
        </authorList>
    </citation>
    <scope>NUCLEOTIDE SEQUENCE</scope>
    <source>
        <strain evidence="13">PmerdaeLFYP103</strain>
    </source>
</reference>
<evidence type="ECO:0000256" key="10">
    <source>
        <dbReference type="SAM" id="SignalP"/>
    </source>
</evidence>
<organism evidence="13">
    <name type="scientific">Parabacteroides merdae</name>
    <dbReference type="NCBI Taxonomy" id="46503"/>
    <lineage>
        <taxon>Bacteria</taxon>
        <taxon>Pseudomonadati</taxon>
        <taxon>Bacteroidota</taxon>
        <taxon>Bacteroidia</taxon>
        <taxon>Bacteroidales</taxon>
        <taxon>Tannerellaceae</taxon>
        <taxon>Parabacteroides</taxon>
    </lineage>
</organism>
<gene>
    <name evidence="13" type="primary">btuB_6</name>
    <name evidence="13" type="ORF">PMLFYP103_01437</name>
</gene>
<evidence type="ECO:0000256" key="6">
    <source>
        <dbReference type="ARBA" id="ARBA00023136"/>
    </source>
</evidence>
<dbReference type="Pfam" id="PF07715">
    <property type="entry name" value="Plug"/>
    <property type="match status" value="1"/>
</dbReference>
<dbReference type="InterPro" id="IPR036942">
    <property type="entry name" value="Beta-barrel_TonB_sf"/>
</dbReference>
<dbReference type="NCBIfam" id="TIGR04057">
    <property type="entry name" value="SusC_RagA_signa"/>
    <property type="match status" value="1"/>
</dbReference>
<dbReference type="NCBIfam" id="TIGR04056">
    <property type="entry name" value="OMP_RagA_SusC"/>
    <property type="match status" value="1"/>
</dbReference>
<protein>
    <submittedName>
        <fullName evidence="13">Vitamin B12 transporter BtuB</fullName>
    </submittedName>
</protein>
<dbReference type="InterPro" id="IPR012910">
    <property type="entry name" value="Plug_dom"/>
</dbReference>
<dbReference type="AlphaFoldDB" id="A0A6N3CQB5"/>
<dbReference type="SUPFAM" id="SSF49464">
    <property type="entry name" value="Carboxypeptidase regulatory domain-like"/>
    <property type="match status" value="1"/>
</dbReference>